<organism evidence="1 2">
    <name type="scientific">Heterorhabditis bacteriophora</name>
    <name type="common">Entomopathogenic nematode worm</name>
    <dbReference type="NCBI Taxonomy" id="37862"/>
    <lineage>
        <taxon>Eukaryota</taxon>
        <taxon>Metazoa</taxon>
        <taxon>Ecdysozoa</taxon>
        <taxon>Nematoda</taxon>
        <taxon>Chromadorea</taxon>
        <taxon>Rhabditida</taxon>
        <taxon>Rhabditina</taxon>
        <taxon>Rhabditomorpha</taxon>
        <taxon>Strongyloidea</taxon>
        <taxon>Heterorhabditidae</taxon>
        <taxon>Heterorhabditis</taxon>
    </lineage>
</organism>
<sequence length="81" mass="9694">MAVVCRRLRGLCEEGPDTYRIRAKPLNAARDNALQKFLYAQRMDIQQRYEDIFNEETHQRLQQRERIKMSNTRTAQKVIVI</sequence>
<keyword evidence="1" id="KW-1185">Reference proteome</keyword>
<name>A0A1I7X374_HETBA</name>
<dbReference type="Proteomes" id="UP000095283">
    <property type="component" value="Unplaced"/>
</dbReference>
<evidence type="ECO:0000313" key="2">
    <source>
        <dbReference type="WBParaSite" id="Hba_11951"/>
    </source>
</evidence>
<evidence type="ECO:0000313" key="1">
    <source>
        <dbReference type="Proteomes" id="UP000095283"/>
    </source>
</evidence>
<accession>A0A1I7X374</accession>
<proteinExistence type="predicted"/>
<protein>
    <submittedName>
        <fullName evidence="2">Transposase</fullName>
    </submittedName>
</protein>
<dbReference type="AlphaFoldDB" id="A0A1I7X374"/>
<dbReference type="WBParaSite" id="Hba_11951">
    <property type="protein sequence ID" value="Hba_11951"/>
    <property type="gene ID" value="Hba_11951"/>
</dbReference>
<reference evidence="2" key="1">
    <citation type="submission" date="2016-11" db="UniProtKB">
        <authorList>
            <consortium name="WormBaseParasite"/>
        </authorList>
    </citation>
    <scope>IDENTIFICATION</scope>
</reference>